<name>A0A272EYI0_9RHOO</name>
<dbReference type="AlphaFoldDB" id="A0A272EYI0"/>
<evidence type="ECO:0000313" key="6">
    <source>
        <dbReference type="Proteomes" id="UP000623509"/>
    </source>
</evidence>
<reference evidence="3 6" key="1">
    <citation type="submission" date="2016-08" db="EMBL/GenBank/DDBJ databases">
        <title>Candidatus Dactylopiibacterium carminicum genome sequence.</title>
        <authorList>
            <person name="Ramirez-Puebla S.T."/>
            <person name="Ormeno-Orrillo E."/>
            <person name="Vera-Ponce De Leon A."/>
            <person name="Luis L."/>
            <person name="Sanchez-Flores A."/>
            <person name="Monica R."/>
            <person name="Martinez-Romero E."/>
        </authorList>
    </citation>
    <scope>NUCLEOTIDE SEQUENCE [LARGE SCALE GENOMIC DNA]</scope>
    <source>
        <strain evidence="3">END1</strain>
    </source>
</reference>
<keyword evidence="6" id="KW-1185">Reference proteome</keyword>
<feature type="domain" description="Bacteriophage Mu GpT" evidence="2">
    <location>
        <begin position="35"/>
        <end position="324"/>
    </location>
</feature>
<evidence type="ECO:0000313" key="3">
    <source>
        <dbReference type="EMBL" id="KAF7600619.1"/>
    </source>
</evidence>
<dbReference type="EMBL" id="MDUX01000003">
    <property type="protein sequence ID" value="KAF7600619.1"/>
    <property type="molecule type" value="Genomic_DNA"/>
</dbReference>
<evidence type="ECO:0000313" key="4">
    <source>
        <dbReference type="EMBL" id="PAS95145.1"/>
    </source>
</evidence>
<feature type="compositionally biased region" description="Polar residues" evidence="1">
    <location>
        <begin position="1"/>
        <end position="11"/>
    </location>
</feature>
<evidence type="ECO:0000259" key="2">
    <source>
        <dbReference type="Pfam" id="PF10124"/>
    </source>
</evidence>
<dbReference type="Pfam" id="PF10124">
    <property type="entry name" value="Mu-like_gpT"/>
    <property type="match status" value="1"/>
</dbReference>
<accession>A0A272EYI0</accession>
<evidence type="ECO:0000313" key="5">
    <source>
        <dbReference type="Proteomes" id="UP000216107"/>
    </source>
</evidence>
<dbReference type="Proteomes" id="UP000216107">
    <property type="component" value="Unassembled WGS sequence"/>
</dbReference>
<gene>
    <name evidence="3" type="ORF">BGI27_01680</name>
    <name evidence="4" type="ORF">CGU29_01485</name>
</gene>
<dbReference type="EMBL" id="NMRN01000002">
    <property type="protein sequence ID" value="PAS95145.1"/>
    <property type="molecule type" value="Genomic_DNA"/>
</dbReference>
<evidence type="ECO:0000256" key="1">
    <source>
        <dbReference type="SAM" id="MobiDB-lite"/>
    </source>
</evidence>
<organism evidence="4 5">
    <name type="scientific">Candidatus Dactylopiibacterium carminicum</name>
    <dbReference type="NCBI Taxonomy" id="857335"/>
    <lineage>
        <taxon>Bacteria</taxon>
        <taxon>Pseudomonadati</taxon>
        <taxon>Pseudomonadota</taxon>
        <taxon>Betaproteobacteria</taxon>
        <taxon>Rhodocyclales</taxon>
        <taxon>Rhodocyclaceae</taxon>
        <taxon>Candidatus Dactylopiibacterium</taxon>
    </lineage>
</organism>
<comment type="caution">
    <text evidence="4">The sequence shown here is derived from an EMBL/GenBank/DDBJ whole genome shotgun (WGS) entry which is preliminary data.</text>
</comment>
<feature type="region of interest" description="Disordered" evidence="1">
    <location>
        <begin position="1"/>
        <end position="23"/>
    </location>
</feature>
<protein>
    <recommendedName>
        <fullName evidence="2">Bacteriophage Mu GpT domain-containing protein</fullName>
    </recommendedName>
</protein>
<dbReference type="InterPro" id="IPR018774">
    <property type="entry name" value="Phage_Mu_GpT"/>
</dbReference>
<reference evidence="4 5" key="2">
    <citation type="submission" date="2017-07" db="EMBL/GenBank/DDBJ databases">
        <title>Candidatus Dactylopiibacterium carminicum, a nitrogen-fixing symbiont of the cochineal insect Dactylopius coccus and Dactylopius opuntiae (Hemiptera: Coccoidea: Dactylopiidae).</title>
        <authorList>
            <person name="Vera A."/>
        </authorList>
    </citation>
    <scope>NUCLEOTIDE SEQUENCE [LARGE SCALE GENOMIC DNA]</scope>
    <source>
        <strain evidence="4 5">NFDCM</strain>
    </source>
</reference>
<dbReference type="Proteomes" id="UP000623509">
    <property type="component" value="Unassembled WGS sequence"/>
</dbReference>
<proteinExistence type="predicted"/>
<sequence>MTSTTRASGCCSTPPAARPPDPHWRTSMDLTNQNLKALATAYKANFAQGFASLGDAGSLFEQICIVVPSTTAVEVYPWLKSLPKIREWIGDRVIHSLEGAEFSIKNRKFELTEGVDRDAMEDDTYGLYSPVYTEMGRSSREHPNELAVEVLQANPICYDKQNLFDSDHPVLDAKGKETSVSNDMGGAGPAWYVMDLSRAIKPLVFQKRRDYNFRALTDLNDSEVFLKDKFLFGIDARVNVGPGLWQLIVRSKQTFNAENYAAARRRLQTLTGDYGRPLALRHTHTMVPGSMEGAALKVLNNPLASGGETNEWAGTSKLILNPWLATA</sequence>